<sequence length="168" mass="19558">MSDADIGVGGTLVWYYYICLRQVWLISHQITPDADDGNLILGRFIGETSYNREKKELAIGSSKMDVYHFNNGEMVVGEVKKSSKYNQSARMQLAFYLKELHKRGIQARGELRFPQEKKKEEVILDEDTLAEIERVERDILRLVYLQQPPPPVKNRFCKKCAYSEFCWS</sequence>
<accession>A0A6I5ZR61</accession>
<dbReference type="Pfam" id="PF01930">
    <property type="entry name" value="Cas_Cas4"/>
    <property type="match status" value="1"/>
</dbReference>
<dbReference type="InterPro" id="IPR013343">
    <property type="entry name" value="CRISPR-assoc_prot_Cas4"/>
</dbReference>
<keyword evidence="1 9" id="KW-0540">Nuclease</keyword>
<evidence type="ECO:0000256" key="7">
    <source>
        <dbReference type="ARBA" id="ARBA00023118"/>
    </source>
</evidence>
<protein>
    <recommendedName>
        <fullName evidence="9">CRISPR-associated exonuclease Cas4</fullName>
        <ecNumber evidence="9">3.1.12.1</ecNumber>
    </recommendedName>
</protein>
<dbReference type="NCBIfam" id="TIGR00372">
    <property type="entry name" value="cas4"/>
    <property type="match status" value="1"/>
</dbReference>
<dbReference type="EMBL" id="CP046244">
    <property type="protein sequence ID" value="QGP92360.1"/>
    <property type="molecule type" value="Genomic_DNA"/>
</dbReference>
<comment type="cofactor">
    <cofactor evidence="9">
        <name>Mg(2+)</name>
        <dbReference type="ChEBI" id="CHEBI:18420"/>
    </cofactor>
    <cofactor evidence="9">
        <name>Mn(2+)</name>
        <dbReference type="ChEBI" id="CHEBI:29035"/>
    </cofactor>
    <text evidence="9">Mg(2+) or Mn(2+) required for ssDNA cleavage activity.</text>
</comment>
<evidence type="ECO:0000256" key="6">
    <source>
        <dbReference type="ARBA" id="ARBA00023014"/>
    </source>
</evidence>
<evidence type="ECO:0000256" key="2">
    <source>
        <dbReference type="ARBA" id="ARBA00022723"/>
    </source>
</evidence>
<keyword evidence="5 9" id="KW-0408">Iron</keyword>
<keyword evidence="6 9" id="KW-0411">Iron-sulfur</keyword>
<evidence type="ECO:0000313" key="11">
    <source>
        <dbReference type="EMBL" id="QGP92360.1"/>
    </source>
</evidence>
<dbReference type="GO" id="GO:0051536">
    <property type="term" value="F:iron-sulfur cluster binding"/>
    <property type="evidence" value="ECO:0007669"/>
    <property type="project" value="UniProtKB-KW"/>
</dbReference>
<dbReference type="GO" id="GO:0051607">
    <property type="term" value="P:defense response to virus"/>
    <property type="evidence" value="ECO:0007669"/>
    <property type="project" value="UniProtKB-KW"/>
</dbReference>
<evidence type="ECO:0000256" key="3">
    <source>
        <dbReference type="ARBA" id="ARBA00022801"/>
    </source>
</evidence>
<evidence type="ECO:0000256" key="1">
    <source>
        <dbReference type="ARBA" id="ARBA00022722"/>
    </source>
</evidence>
<proteinExistence type="inferred from homology"/>
<comment type="similarity">
    <text evidence="9">Belongs to the CRISPR-associated exonuclease Cas4 family.</text>
</comment>
<gene>
    <name evidence="11" type="ORF">MGLY_17350</name>
</gene>
<dbReference type="GO" id="GO:0004527">
    <property type="term" value="F:exonuclease activity"/>
    <property type="evidence" value="ECO:0007669"/>
    <property type="project" value="UniProtKB-KW"/>
</dbReference>
<reference evidence="11 12" key="1">
    <citation type="submission" date="2019-11" db="EMBL/GenBank/DDBJ databases">
        <title>Genome sequence of Moorella glycerini DSM11254.</title>
        <authorList>
            <person name="Poehlein A."/>
            <person name="Boeer T."/>
            <person name="Daniel R."/>
        </authorList>
    </citation>
    <scope>NUCLEOTIDE SEQUENCE [LARGE SCALE GENOMIC DNA]</scope>
    <source>
        <strain evidence="11 12">DSM 11254</strain>
    </source>
</reference>
<organism evidence="11 12">
    <name type="scientific">Neomoorella glycerini</name>
    <dbReference type="NCBI Taxonomy" id="55779"/>
    <lineage>
        <taxon>Bacteria</taxon>
        <taxon>Bacillati</taxon>
        <taxon>Bacillota</taxon>
        <taxon>Clostridia</taxon>
        <taxon>Neomoorellales</taxon>
        <taxon>Neomoorellaceae</taxon>
        <taxon>Neomoorella</taxon>
    </lineage>
</organism>
<keyword evidence="12" id="KW-1185">Reference proteome</keyword>
<dbReference type="Gene3D" id="3.90.320.10">
    <property type="match status" value="1"/>
</dbReference>
<evidence type="ECO:0000256" key="4">
    <source>
        <dbReference type="ARBA" id="ARBA00022839"/>
    </source>
</evidence>
<dbReference type="PANTHER" id="PTHR37168:SF2">
    <property type="entry name" value="CRISPR-ASSOCIATED EXONUCLEASE CAS4"/>
    <property type="match status" value="1"/>
</dbReference>
<dbReference type="OrthoDB" id="9794720at2"/>
<keyword evidence="2 9" id="KW-0479">Metal-binding</keyword>
<keyword evidence="8 9" id="KW-0464">Manganese</keyword>
<name>A0A6I5ZR61_9FIRM</name>
<keyword evidence="3 9" id="KW-0378">Hydrolase</keyword>
<feature type="domain" description="DUF83" evidence="10">
    <location>
        <begin position="10"/>
        <end position="168"/>
    </location>
</feature>
<dbReference type="EC" id="3.1.12.1" evidence="9"/>
<evidence type="ECO:0000256" key="8">
    <source>
        <dbReference type="ARBA" id="ARBA00023211"/>
    </source>
</evidence>
<evidence type="ECO:0000313" key="12">
    <source>
        <dbReference type="Proteomes" id="UP000425916"/>
    </source>
</evidence>
<dbReference type="Proteomes" id="UP000425916">
    <property type="component" value="Chromosome"/>
</dbReference>
<comment type="cofactor">
    <cofactor evidence="9">
        <name>iron-sulfur cluster</name>
        <dbReference type="ChEBI" id="CHEBI:30408"/>
    </cofactor>
</comment>
<dbReference type="AlphaFoldDB" id="A0A6I5ZR61"/>
<comment type="function">
    <text evidence="9">CRISPR (clustered regularly interspaced short palindromic repeat) is an adaptive immune system that provides protection against mobile genetic elements (viruses, transposable elements and conjugative plasmids). CRISPR clusters contain sequences complementary to antecedent mobile elements and target invading nucleic acids. CRISPR clusters are transcribed and processed into CRISPR RNA (crRNA).</text>
</comment>
<dbReference type="InterPro" id="IPR011604">
    <property type="entry name" value="PDDEXK-like_dom_sf"/>
</dbReference>
<keyword evidence="7 9" id="KW-0051">Antiviral defense</keyword>
<dbReference type="PANTHER" id="PTHR37168">
    <property type="entry name" value="CRISPR-ASSOCIATED EXONUCLEASE CAS4"/>
    <property type="match status" value="1"/>
</dbReference>
<keyword evidence="4 9" id="KW-0269">Exonuclease</keyword>
<evidence type="ECO:0000256" key="9">
    <source>
        <dbReference type="RuleBase" id="RU365022"/>
    </source>
</evidence>
<dbReference type="InterPro" id="IPR022765">
    <property type="entry name" value="Dna2/Cas4_DUF83"/>
</dbReference>
<dbReference type="RefSeq" id="WP_156276321.1">
    <property type="nucleotide sequence ID" value="NZ_CP046244.1"/>
</dbReference>
<evidence type="ECO:0000259" key="10">
    <source>
        <dbReference type="Pfam" id="PF01930"/>
    </source>
</evidence>
<evidence type="ECO:0000256" key="5">
    <source>
        <dbReference type="ARBA" id="ARBA00023004"/>
    </source>
</evidence>
<dbReference type="GO" id="GO:0046872">
    <property type="term" value="F:metal ion binding"/>
    <property type="evidence" value="ECO:0007669"/>
    <property type="project" value="UniProtKB-KW"/>
</dbReference>